<accession>A0A1W6K016</accession>
<dbReference type="EMBL" id="CP020477">
    <property type="protein sequence ID" value="ARM75883.1"/>
    <property type="molecule type" value="Genomic_DNA"/>
</dbReference>
<name>A0A1W6K016_9CREN</name>
<proteinExistence type="predicted"/>
<dbReference type="SUPFAM" id="SSF53032">
    <property type="entry name" value="tRNA-intron endonuclease catalytic domain-like"/>
    <property type="match status" value="1"/>
</dbReference>
<dbReference type="InterPro" id="IPR036167">
    <property type="entry name" value="tRNA_intron_Endo_cat-like_sf"/>
</dbReference>
<gene>
    <name evidence="1" type="ORF">B6F84_07455</name>
</gene>
<dbReference type="Proteomes" id="UP000193404">
    <property type="component" value="Chromosome"/>
</dbReference>
<organism evidence="1 2">
    <name type="scientific">Acidianus manzaensis</name>
    <dbReference type="NCBI Taxonomy" id="282676"/>
    <lineage>
        <taxon>Archaea</taxon>
        <taxon>Thermoproteota</taxon>
        <taxon>Thermoprotei</taxon>
        <taxon>Sulfolobales</taxon>
        <taxon>Sulfolobaceae</taxon>
        <taxon>Acidianus</taxon>
    </lineage>
</organism>
<dbReference type="InterPro" id="IPR011856">
    <property type="entry name" value="tRNA_endonuc-like_dom_sf"/>
</dbReference>
<sequence>MKRHMDESEIQFSDLIDCLYKNCISDTNISYIEEKYKDNSNIWNLLCVAYDLKLRGKRVKISKIPNLLEIVDSKGKVTDLIIIYTENAPLEILEMFKYLDLSKSMRVSIYLAIIDKYGDITYYNLSEVSLSK</sequence>
<dbReference type="AlphaFoldDB" id="A0A1W6K016"/>
<dbReference type="KEGG" id="aman:B6F84_07455"/>
<evidence type="ECO:0000313" key="1">
    <source>
        <dbReference type="EMBL" id="ARM75883.1"/>
    </source>
</evidence>
<dbReference type="GO" id="GO:0006388">
    <property type="term" value="P:tRNA splicing, via endonucleolytic cleavage and ligation"/>
    <property type="evidence" value="ECO:0007669"/>
    <property type="project" value="InterPro"/>
</dbReference>
<dbReference type="Gene3D" id="3.40.1350.10">
    <property type="match status" value="1"/>
</dbReference>
<dbReference type="STRING" id="282676.B6F84_07455"/>
<protein>
    <submittedName>
        <fullName evidence="1">Uncharacterized protein</fullName>
    </submittedName>
</protein>
<dbReference type="GO" id="GO:0003676">
    <property type="term" value="F:nucleic acid binding"/>
    <property type="evidence" value="ECO:0007669"/>
    <property type="project" value="InterPro"/>
</dbReference>
<keyword evidence="2" id="KW-1185">Reference proteome</keyword>
<reference evidence="1 2" key="1">
    <citation type="submission" date="2017-03" db="EMBL/GenBank/DDBJ databases">
        <title>Sulfur activation and transportation mechanism of thermophilic Archaea Acidianus manzaensis YN-25.</title>
        <authorList>
            <person name="Ma Y."/>
            <person name="Yang Y."/>
            <person name="Xia J."/>
        </authorList>
    </citation>
    <scope>NUCLEOTIDE SEQUENCE [LARGE SCALE GENOMIC DNA]</scope>
    <source>
        <strain evidence="1 2">YN-25</strain>
    </source>
</reference>
<evidence type="ECO:0000313" key="2">
    <source>
        <dbReference type="Proteomes" id="UP000193404"/>
    </source>
</evidence>